<evidence type="ECO:0000256" key="6">
    <source>
        <dbReference type="ARBA" id="ARBA00022898"/>
    </source>
</evidence>
<dbReference type="Proteomes" id="UP000321934">
    <property type="component" value="Chromosome"/>
</dbReference>
<evidence type="ECO:0000313" key="12">
    <source>
        <dbReference type="Proteomes" id="UP000321934"/>
    </source>
</evidence>
<evidence type="ECO:0000256" key="2">
    <source>
        <dbReference type="ARBA" id="ARBA00007103"/>
    </source>
</evidence>
<keyword evidence="6 9" id="KW-0663">Pyridoxal phosphate</keyword>
<dbReference type="PANTHER" id="PTHR10314">
    <property type="entry name" value="CYSTATHIONINE BETA-SYNTHASE"/>
    <property type="match status" value="1"/>
</dbReference>
<evidence type="ECO:0000256" key="1">
    <source>
        <dbReference type="ARBA" id="ARBA00001933"/>
    </source>
</evidence>
<evidence type="ECO:0000256" key="3">
    <source>
        <dbReference type="ARBA" id="ARBA00012681"/>
    </source>
</evidence>
<evidence type="ECO:0000313" key="11">
    <source>
        <dbReference type="EMBL" id="QED22864.1"/>
    </source>
</evidence>
<feature type="domain" description="Tryptophan synthase beta chain-like PALP" evidence="10">
    <location>
        <begin position="7"/>
        <end position="287"/>
    </location>
</feature>
<dbReference type="GO" id="GO:0004124">
    <property type="term" value="F:cysteine synthase activity"/>
    <property type="evidence" value="ECO:0007669"/>
    <property type="project" value="UniProtKB-EC"/>
</dbReference>
<dbReference type="InterPro" id="IPR036052">
    <property type="entry name" value="TrpB-like_PALP_sf"/>
</dbReference>
<evidence type="ECO:0000256" key="4">
    <source>
        <dbReference type="ARBA" id="ARBA00022605"/>
    </source>
</evidence>
<keyword evidence="5" id="KW-0808">Transferase</keyword>
<gene>
    <name evidence="11" type="ORF">Deia_00050</name>
</gene>
<dbReference type="SUPFAM" id="SSF53686">
    <property type="entry name" value="Tryptophan synthase beta subunit-like PLP-dependent enzymes"/>
    <property type="match status" value="1"/>
</dbReference>
<evidence type="ECO:0000256" key="7">
    <source>
        <dbReference type="ARBA" id="ARBA00023192"/>
    </source>
</evidence>
<dbReference type="CDD" id="cd01561">
    <property type="entry name" value="CBS_like"/>
    <property type="match status" value="1"/>
</dbReference>
<dbReference type="InterPro" id="IPR005856">
    <property type="entry name" value="Cys_synth"/>
</dbReference>
<proteinExistence type="inferred from homology"/>
<comment type="similarity">
    <text evidence="2">Belongs to the cysteine synthase/cystathionine beta-synthase family.</text>
</comment>
<dbReference type="Pfam" id="PF00291">
    <property type="entry name" value="PALP"/>
    <property type="match status" value="1"/>
</dbReference>
<keyword evidence="4" id="KW-0028">Amino-acid biosynthesis</keyword>
<accession>A0A5B8XEN0</accession>
<evidence type="ECO:0000256" key="9">
    <source>
        <dbReference type="PIRSR" id="PIRSR605856-51"/>
    </source>
</evidence>
<dbReference type="InterPro" id="IPR001926">
    <property type="entry name" value="TrpB-like_PALP"/>
</dbReference>
<dbReference type="OrthoDB" id="9805733at2"/>
<dbReference type="EC" id="2.5.1.47" evidence="3"/>
<dbReference type="Gene3D" id="3.40.50.1100">
    <property type="match status" value="2"/>
</dbReference>
<comment type="catalytic activity">
    <reaction evidence="8">
        <text>O-acetyl-L-serine + hydrogen sulfide = L-cysteine + acetate</text>
        <dbReference type="Rhea" id="RHEA:14829"/>
        <dbReference type="ChEBI" id="CHEBI:29919"/>
        <dbReference type="ChEBI" id="CHEBI:30089"/>
        <dbReference type="ChEBI" id="CHEBI:35235"/>
        <dbReference type="ChEBI" id="CHEBI:58340"/>
        <dbReference type="EC" id="2.5.1.47"/>
    </reaction>
</comment>
<organism evidence="11 12">
    <name type="scientific">Candidatus Deianiraea vastatrix</name>
    <dbReference type="NCBI Taxonomy" id="2163644"/>
    <lineage>
        <taxon>Bacteria</taxon>
        <taxon>Pseudomonadati</taxon>
        <taxon>Pseudomonadota</taxon>
        <taxon>Alphaproteobacteria</taxon>
        <taxon>Rickettsiales</taxon>
        <taxon>Candidatus Deianiraeaceae</taxon>
        <taxon>Candidatus Deianiraea</taxon>
    </lineage>
</organism>
<keyword evidence="12" id="KW-1185">Reference proteome</keyword>
<dbReference type="InterPro" id="IPR050214">
    <property type="entry name" value="Cys_Synth/Cystath_Beta-Synth"/>
</dbReference>
<evidence type="ECO:0000256" key="5">
    <source>
        <dbReference type="ARBA" id="ARBA00022679"/>
    </source>
</evidence>
<evidence type="ECO:0000256" key="8">
    <source>
        <dbReference type="ARBA" id="ARBA00047931"/>
    </source>
</evidence>
<dbReference type="NCBIfam" id="TIGR01136">
    <property type="entry name" value="cysKM"/>
    <property type="match status" value="1"/>
</dbReference>
<keyword evidence="7" id="KW-0198">Cysteine biosynthesis</keyword>
<dbReference type="FunFam" id="3.40.50.1100:FF:000006">
    <property type="entry name" value="Cysteine synthase"/>
    <property type="match status" value="1"/>
</dbReference>
<reference evidence="11 12" key="1">
    <citation type="journal article" date="2019" name="ISME J.">
        <title>Deianiraea, an extracellular bacterium associated with the ciliate Paramecium, suggests an alternative scenario for the evolution of Rickettsiales.</title>
        <authorList>
            <person name="Castelli M."/>
            <person name="Sabaneyeva E."/>
            <person name="Lanzoni O."/>
            <person name="Lebedeva N."/>
            <person name="Floriano A.M."/>
            <person name="Gaiarsa S."/>
            <person name="Benken K."/>
            <person name="Modeo L."/>
            <person name="Bandi C."/>
            <person name="Potekhin A."/>
            <person name="Sassera D."/>
            <person name="Petroni G."/>
        </authorList>
    </citation>
    <scope>NUCLEOTIDE SEQUENCE [LARGE SCALE GENOMIC DNA]</scope>
    <source>
        <strain evidence="11">CyL4-1</strain>
    </source>
</reference>
<evidence type="ECO:0000259" key="10">
    <source>
        <dbReference type="Pfam" id="PF00291"/>
    </source>
</evidence>
<dbReference type="RefSeq" id="WP_146820172.1">
    <property type="nucleotide sequence ID" value="NZ_CP029077.1"/>
</dbReference>
<sequence>MENQLGLIGNTPIVMVKTKDALFGNVFAKLEYFNPTHSLKDRIALAMVKDAESKGILNKDTTLVEPTSGNMGISLAFVCKIRGYRLILTMPENMSIERRKMAKIYGAQVVLTDAKLGFGGAIAKAKEIVASMENALNLDQYSNLANFEEHKNTGREIYDQMKGDVDIFIAGAGTCGCISGVSHYMKYKNPNFKSIAIEPVENDILCGGSQFSTHSLQGIGPNFIPNNFKADLIDKITHISKDEAKIGLEILSENAIAGGITSGATAFAAITEAKKPENKGKNIVFMVASFSERYLSTDMFDV</sequence>
<dbReference type="EMBL" id="CP029077">
    <property type="protein sequence ID" value="QED22864.1"/>
    <property type="molecule type" value="Genomic_DNA"/>
</dbReference>
<protein>
    <recommendedName>
        <fullName evidence="3">cysteine synthase</fullName>
        <ecNumber evidence="3">2.5.1.47</ecNumber>
    </recommendedName>
</protein>
<dbReference type="GO" id="GO:0006535">
    <property type="term" value="P:cysteine biosynthetic process from serine"/>
    <property type="evidence" value="ECO:0007669"/>
    <property type="project" value="InterPro"/>
</dbReference>
<name>A0A5B8XEN0_9RICK</name>
<dbReference type="AlphaFoldDB" id="A0A5B8XEN0"/>
<comment type="cofactor">
    <cofactor evidence="1 9">
        <name>pyridoxal 5'-phosphate</name>
        <dbReference type="ChEBI" id="CHEBI:597326"/>
    </cofactor>
</comment>
<feature type="modified residue" description="N6-(pyridoxal phosphate)lysine" evidence="9">
    <location>
        <position position="40"/>
    </location>
</feature>